<feature type="compositionally biased region" description="Pro residues" evidence="8">
    <location>
        <begin position="129"/>
        <end position="138"/>
    </location>
</feature>
<protein>
    <recommendedName>
        <fullName evidence="9">BZIP domain-containing protein</fullName>
    </recommendedName>
</protein>
<dbReference type="PANTHER" id="PTHR46164:SF3">
    <property type="entry name" value="ATF6, ISOFORM C"/>
    <property type="match status" value="1"/>
</dbReference>
<evidence type="ECO:0000256" key="6">
    <source>
        <dbReference type="ARBA" id="ARBA00023242"/>
    </source>
</evidence>
<feature type="compositionally biased region" description="Low complexity" evidence="8">
    <location>
        <begin position="95"/>
        <end position="108"/>
    </location>
</feature>
<feature type="region of interest" description="Disordered" evidence="8">
    <location>
        <begin position="662"/>
        <end position="690"/>
    </location>
</feature>
<accession>A0ABM1ZHT8</accession>
<evidence type="ECO:0000259" key="9">
    <source>
        <dbReference type="PROSITE" id="PS50217"/>
    </source>
</evidence>
<proteinExistence type="inferred from homology"/>
<dbReference type="Proteomes" id="UP000069940">
    <property type="component" value="Unassembled WGS sequence"/>
</dbReference>
<keyword evidence="4" id="KW-0238">DNA-binding</keyword>
<feature type="coiled-coil region" evidence="7">
    <location>
        <begin position="328"/>
        <end position="355"/>
    </location>
</feature>
<reference evidence="11" key="1">
    <citation type="journal article" date="2015" name="Proc. Natl. Acad. Sci. U.S.A.">
        <title>Genome sequence of the Asian Tiger mosquito, Aedes albopictus, reveals insights into its biology, genetics, and evolution.</title>
        <authorList>
            <person name="Chen X.G."/>
            <person name="Jiang X."/>
            <person name="Gu J."/>
            <person name="Xu M."/>
            <person name="Wu Y."/>
            <person name="Deng Y."/>
            <person name="Zhang C."/>
            <person name="Bonizzoni M."/>
            <person name="Dermauw W."/>
            <person name="Vontas J."/>
            <person name="Armbruster P."/>
            <person name="Huang X."/>
            <person name="Yang Y."/>
            <person name="Zhang H."/>
            <person name="He W."/>
            <person name="Peng H."/>
            <person name="Liu Y."/>
            <person name="Wu K."/>
            <person name="Chen J."/>
            <person name="Lirakis M."/>
            <person name="Topalis P."/>
            <person name="Van Leeuwen T."/>
            <person name="Hall A.B."/>
            <person name="Jiang X."/>
            <person name="Thorpe C."/>
            <person name="Mueller R.L."/>
            <person name="Sun C."/>
            <person name="Waterhouse R.M."/>
            <person name="Yan G."/>
            <person name="Tu Z.J."/>
            <person name="Fang X."/>
            <person name="James A.A."/>
        </authorList>
    </citation>
    <scope>NUCLEOTIDE SEQUENCE [LARGE SCALE GENOMIC DNA]</scope>
    <source>
        <strain evidence="11">Foshan</strain>
    </source>
</reference>
<organism evidence="10 11">
    <name type="scientific">Aedes albopictus</name>
    <name type="common">Asian tiger mosquito</name>
    <name type="synonym">Stegomyia albopicta</name>
    <dbReference type="NCBI Taxonomy" id="7160"/>
    <lineage>
        <taxon>Eukaryota</taxon>
        <taxon>Metazoa</taxon>
        <taxon>Ecdysozoa</taxon>
        <taxon>Arthropoda</taxon>
        <taxon>Hexapoda</taxon>
        <taxon>Insecta</taxon>
        <taxon>Pterygota</taxon>
        <taxon>Neoptera</taxon>
        <taxon>Endopterygota</taxon>
        <taxon>Diptera</taxon>
        <taxon>Nematocera</taxon>
        <taxon>Culicoidea</taxon>
        <taxon>Culicidae</taxon>
        <taxon>Culicinae</taxon>
        <taxon>Aedini</taxon>
        <taxon>Aedes</taxon>
        <taxon>Stegomyia</taxon>
    </lineage>
</organism>
<comment type="subcellular location">
    <subcellularLocation>
        <location evidence="1">Membrane</location>
        <topology evidence="1">Single-pass membrane protein</topology>
    </subcellularLocation>
</comment>
<keyword evidence="3" id="KW-0805">Transcription regulation</keyword>
<evidence type="ECO:0000256" key="2">
    <source>
        <dbReference type="ARBA" id="ARBA00009050"/>
    </source>
</evidence>
<dbReference type="RefSeq" id="XP_019536802.3">
    <property type="nucleotide sequence ID" value="XM_019681257.3"/>
</dbReference>
<feature type="compositionally biased region" description="Polar residues" evidence="8">
    <location>
        <begin position="85"/>
        <end position="94"/>
    </location>
</feature>
<comment type="similarity">
    <text evidence="2">Belongs to the bZIP family. ATF subfamily.</text>
</comment>
<dbReference type="GeneID" id="109408029"/>
<sequence>MDSTAMDDQQLYDGTMLDIDPILEDFPMEMYQGSLGGYEGTRTVMAPVDGMLPNEDQCMMSPQYGDFIDPDMFLNGVVKRESESDCSTGSHRNTPSPSDSSKSCDSYPSSGYGSCGSAQMNNILFDSPPTSPEYPTNPPQIVTVPQVSGIVRIGAAQLPEIQKPACPVNLADLKKVKIPPKNAKGNNGTVTRTITKKTIVLTAKDYQALMKNMKNQPSNGTVFIRATPASAFVTAAANKDKPVLPRPLRQSPTTTIPLLQSAQNKRPPEEPVRFSPIHSPAIPTQMPSLLMPPSIEGTVNERALKKHQRMIKNRESAFLSRVRKKEYVTTLEQRVDELVKENRYLKEENAKLVEKIKQKCSCDGSKFKFVNINGITKQLTPNVRKNTAIVLAMLFMVSFNLGPLGNLLTGQAANRELLETPDEVTHHKRNLLWMEDSNLLAARNVDISLNLSNFDDLAARATGEEPFSICPFYVNQTENIRLASELRRWIGENGYKNLTDRDGDDMRINSFSEMFALKDTIDSMYQQMKDISSQMESFQRRTKLQLGNKGKRKKARALDVYQKQKPKKESDLALYYTGFGKKYAKFFEEIGRRDDTFYLVSFSGEHLLLPALAYNKTNRPKMSLMLPAMVDNATHPSDKVTLMQIDCEVMNTSMIQIREKTIPGDLLRPHGKPDETTNGSNGENTKKPSMKSATEFADNNVHNISSSNPTRDSRRPVVHYKHPSARPFFVQRMSEHLKSDYDLH</sequence>
<reference evidence="10" key="2">
    <citation type="submission" date="2025-05" db="UniProtKB">
        <authorList>
            <consortium name="EnsemblMetazoa"/>
        </authorList>
    </citation>
    <scope>IDENTIFICATION</scope>
    <source>
        <strain evidence="10">Foshan</strain>
    </source>
</reference>
<dbReference type="CDD" id="cd14700">
    <property type="entry name" value="bZIP_ATF6"/>
    <property type="match status" value="1"/>
</dbReference>
<dbReference type="InterPro" id="IPR046347">
    <property type="entry name" value="bZIP_sf"/>
</dbReference>
<evidence type="ECO:0000256" key="1">
    <source>
        <dbReference type="ARBA" id="ARBA00004167"/>
    </source>
</evidence>
<evidence type="ECO:0000313" key="11">
    <source>
        <dbReference type="Proteomes" id="UP000069940"/>
    </source>
</evidence>
<keyword evidence="6" id="KW-0539">Nucleus</keyword>
<evidence type="ECO:0000256" key="4">
    <source>
        <dbReference type="ARBA" id="ARBA00023125"/>
    </source>
</evidence>
<keyword evidence="11" id="KW-1185">Reference proteome</keyword>
<dbReference type="Pfam" id="PF00170">
    <property type="entry name" value="bZIP_1"/>
    <property type="match status" value="1"/>
</dbReference>
<keyword evidence="7" id="KW-0175">Coiled coil</keyword>
<evidence type="ECO:0000256" key="7">
    <source>
        <dbReference type="SAM" id="Coils"/>
    </source>
</evidence>
<evidence type="ECO:0000256" key="5">
    <source>
        <dbReference type="ARBA" id="ARBA00023163"/>
    </source>
</evidence>
<evidence type="ECO:0000313" key="10">
    <source>
        <dbReference type="EnsemblMetazoa" id="AALFPA23_018647.P27365"/>
    </source>
</evidence>
<dbReference type="EnsemblMetazoa" id="AALFPA23_018647.R27365">
    <property type="protein sequence ID" value="AALFPA23_018647.P27365"/>
    <property type="gene ID" value="AALFPA23_018647"/>
</dbReference>
<dbReference type="PANTHER" id="PTHR46164">
    <property type="entry name" value="ATF6, ISOFORM C"/>
    <property type="match status" value="1"/>
</dbReference>
<evidence type="ECO:0000256" key="3">
    <source>
        <dbReference type="ARBA" id="ARBA00023015"/>
    </source>
</evidence>
<name>A0ABM1ZHT8_AEDAL</name>
<feature type="region of interest" description="Disordered" evidence="8">
    <location>
        <begin position="80"/>
        <end position="108"/>
    </location>
</feature>
<feature type="compositionally biased region" description="Basic and acidic residues" evidence="8">
    <location>
        <begin position="662"/>
        <end position="675"/>
    </location>
</feature>
<feature type="region of interest" description="Disordered" evidence="8">
    <location>
        <begin position="121"/>
        <end position="140"/>
    </location>
</feature>
<keyword evidence="5" id="KW-0804">Transcription</keyword>
<dbReference type="SUPFAM" id="SSF57959">
    <property type="entry name" value="Leucine zipper domain"/>
    <property type="match status" value="1"/>
</dbReference>
<dbReference type="Gene3D" id="1.20.5.170">
    <property type="match status" value="1"/>
</dbReference>
<feature type="domain" description="BZIP" evidence="9">
    <location>
        <begin position="303"/>
        <end position="358"/>
    </location>
</feature>
<dbReference type="SMART" id="SM00338">
    <property type="entry name" value="BRLZ"/>
    <property type="match status" value="1"/>
</dbReference>
<dbReference type="InterPro" id="IPR004827">
    <property type="entry name" value="bZIP"/>
</dbReference>
<dbReference type="PROSITE" id="PS50217">
    <property type="entry name" value="BZIP"/>
    <property type="match status" value="1"/>
</dbReference>
<dbReference type="InterPro" id="IPR051882">
    <property type="entry name" value="ATF_bZIP_TF"/>
</dbReference>
<evidence type="ECO:0000256" key="8">
    <source>
        <dbReference type="SAM" id="MobiDB-lite"/>
    </source>
</evidence>